<keyword evidence="3" id="KW-1185">Reference proteome</keyword>
<evidence type="ECO:0000256" key="1">
    <source>
        <dbReference type="SAM" id="MobiDB-lite"/>
    </source>
</evidence>
<reference evidence="2 3" key="1">
    <citation type="submission" date="2016-11" db="EMBL/GenBank/DDBJ databases">
        <authorList>
            <person name="Jaros S."/>
            <person name="Januszkiewicz K."/>
            <person name="Wedrychowicz H."/>
        </authorList>
    </citation>
    <scope>NUCLEOTIDE SEQUENCE [LARGE SCALE GENOMIC DNA]</scope>
    <source>
        <strain evidence="2 3">DSM 14916</strain>
    </source>
</reference>
<accession>A0A1M6LBA6</accession>
<name>A0A1M6LBA6_9PROT</name>
<dbReference type="Proteomes" id="UP000184387">
    <property type="component" value="Unassembled WGS sequence"/>
</dbReference>
<proteinExistence type="predicted"/>
<dbReference type="RefSeq" id="WP_073136329.1">
    <property type="nucleotide sequence ID" value="NZ_FQZF01000018.1"/>
</dbReference>
<evidence type="ECO:0000313" key="3">
    <source>
        <dbReference type="Proteomes" id="UP000184387"/>
    </source>
</evidence>
<dbReference type="OrthoDB" id="7268744at2"/>
<feature type="region of interest" description="Disordered" evidence="1">
    <location>
        <begin position="155"/>
        <end position="192"/>
    </location>
</feature>
<dbReference type="EMBL" id="FQZF01000018">
    <property type="protein sequence ID" value="SHJ68500.1"/>
    <property type="molecule type" value="Genomic_DNA"/>
</dbReference>
<sequence length="192" mass="20026">MKRIRHCTPERLSALKTATGNLVAHVGGGLASESVTRVHKSQLSDYANPHKPESFMPVDVLVDLVARAGEPALLREIALLCGYTIVLIEPADETELAAAIAESMREGADVSVSFLDGLADGGISPDDALHIAREADEAAESHKKVARIAGALARKTITSSPGAPAPKGEGPSAASPMPPSGRGGRVPRRRQT</sequence>
<organism evidence="2 3">
    <name type="scientific">Muricoccus roseus</name>
    <dbReference type="NCBI Taxonomy" id="198092"/>
    <lineage>
        <taxon>Bacteria</taxon>
        <taxon>Pseudomonadati</taxon>
        <taxon>Pseudomonadota</taxon>
        <taxon>Alphaproteobacteria</taxon>
        <taxon>Acetobacterales</taxon>
        <taxon>Roseomonadaceae</taxon>
        <taxon>Muricoccus</taxon>
    </lineage>
</organism>
<dbReference type="AlphaFoldDB" id="A0A1M6LBA6"/>
<evidence type="ECO:0000313" key="2">
    <source>
        <dbReference type="EMBL" id="SHJ68500.1"/>
    </source>
</evidence>
<evidence type="ECO:0008006" key="4">
    <source>
        <dbReference type="Google" id="ProtNLM"/>
    </source>
</evidence>
<gene>
    <name evidence="2" type="ORF">SAMN02745194_03114</name>
</gene>
<dbReference type="STRING" id="198092.SAMN02745194_03114"/>
<protein>
    <recommendedName>
        <fullName evidence="4">Phage regulatory protein CII (CP76)</fullName>
    </recommendedName>
</protein>